<dbReference type="InterPro" id="IPR038417">
    <property type="entry name" value="Alpga-gal_N_sf"/>
</dbReference>
<evidence type="ECO:0000259" key="1">
    <source>
        <dbReference type="Pfam" id="PF16875"/>
    </source>
</evidence>
<comment type="caution">
    <text evidence="2">The sequence shown here is derived from an EMBL/GenBank/DDBJ whole genome shotgun (WGS) entry which is preliminary data.</text>
</comment>
<evidence type="ECO:0000313" key="2">
    <source>
        <dbReference type="EMBL" id="GAH11490.1"/>
    </source>
</evidence>
<name>X1DTE8_9ZZZZ</name>
<dbReference type="AlphaFoldDB" id="X1DTE8"/>
<dbReference type="Gene3D" id="2.70.98.60">
    <property type="entry name" value="alpha-galactosidase from lactobacil brevis"/>
    <property type="match status" value="1"/>
</dbReference>
<sequence length="116" mass="12843">MKKEALTLGMLLLCAGLFSQEVSIPVLTDNSVLLLQTDRDNRLRTIYFGEPLNNEGEYALVSGTYQYFNSNAGIYNAAYTPAGTWNISEPAIQVVHGDGNSSLDLKYLSHKQVRLD</sequence>
<feature type="domain" description="Glycosyl hydrolase family 36 N-terminal" evidence="1">
    <location>
        <begin position="42"/>
        <end position="112"/>
    </location>
</feature>
<dbReference type="EMBL" id="BART01032489">
    <property type="protein sequence ID" value="GAH11490.1"/>
    <property type="molecule type" value="Genomic_DNA"/>
</dbReference>
<accession>X1DTE8</accession>
<proteinExistence type="predicted"/>
<organism evidence="2">
    <name type="scientific">marine sediment metagenome</name>
    <dbReference type="NCBI Taxonomy" id="412755"/>
    <lineage>
        <taxon>unclassified sequences</taxon>
        <taxon>metagenomes</taxon>
        <taxon>ecological metagenomes</taxon>
    </lineage>
</organism>
<dbReference type="Pfam" id="PF16875">
    <property type="entry name" value="Glyco_hydro_36N"/>
    <property type="match status" value="1"/>
</dbReference>
<dbReference type="InterPro" id="IPR031704">
    <property type="entry name" value="Glyco_hydro_36_N"/>
</dbReference>
<reference evidence="2" key="1">
    <citation type="journal article" date="2014" name="Front. Microbiol.">
        <title>High frequency of phylogenetically diverse reductive dehalogenase-homologous genes in deep subseafloor sedimentary metagenomes.</title>
        <authorList>
            <person name="Kawai M."/>
            <person name="Futagami T."/>
            <person name="Toyoda A."/>
            <person name="Takaki Y."/>
            <person name="Nishi S."/>
            <person name="Hori S."/>
            <person name="Arai W."/>
            <person name="Tsubouchi T."/>
            <person name="Morono Y."/>
            <person name="Uchiyama I."/>
            <person name="Ito T."/>
            <person name="Fujiyama A."/>
            <person name="Inagaki F."/>
            <person name="Takami H."/>
        </authorList>
    </citation>
    <scope>NUCLEOTIDE SEQUENCE</scope>
    <source>
        <strain evidence="2">Expedition CK06-06</strain>
    </source>
</reference>
<feature type="non-terminal residue" evidence="2">
    <location>
        <position position="116"/>
    </location>
</feature>
<gene>
    <name evidence="2" type="ORF">S01H4_56129</name>
</gene>
<protein>
    <recommendedName>
        <fullName evidence="1">Glycosyl hydrolase family 36 N-terminal domain-containing protein</fullName>
    </recommendedName>
</protein>